<organism evidence="1 2">
    <name type="scientific">candidate division WWE3 bacterium RIFOXYD1_FULL_39_9</name>
    <dbReference type="NCBI Taxonomy" id="1802649"/>
    <lineage>
        <taxon>Bacteria</taxon>
        <taxon>Katanobacteria</taxon>
    </lineage>
</organism>
<accession>A0A1F4X6F5</accession>
<dbReference type="Proteomes" id="UP000176815">
    <property type="component" value="Unassembled WGS sequence"/>
</dbReference>
<proteinExistence type="predicted"/>
<dbReference type="AlphaFoldDB" id="A0A1F4X6F5"/>
<comment type="caution">
    <text evidence="1">The sequence shown here is derived from an EMBL/GenBank/DDBJ whole genome shotgun (WGS) entry which is preliminary data.</text>
</comment>
<evidence type="ECO:0000313" key="1">
    <source>
        <dbReference type="EMBL" id="OGC77242.1"/>
    </source>
</evidence>
<name>A0A1F4X6F5_UNCKA</name>
<evidence type="ECO:0000313" key="2">
    <source>
        <dbReference type="Proteomes" id="UP000176815"/>
    </source>
</evidence>
<protein>
    <submittedName>
        <fullName evidence="1">Uncharacterized protein</fullName>
    </submittedName>
</protein>
<sequence>MKDYYLYERTEDNKPMITECFLIDGDEYARGISVCSYGDNPCKLTGRKIAFERARQALFTRSSFKNDNPSVKHNHPYYISFYKGYYMPSDLTEVEKKFINNYKNRQARG</sequence>
<reference evidence="1 2" key="1">
    <citation type="journal article" date="2016" name="Nat. Commun.">
        <title>Thousands of microbial genomes shed light on interconnected biogeochemical processes in an aquifer system.</title>
        <authorList>
            <person name="Anantharaman K."/>
            <person name="Brown C.T."/>
            <person name="Hug L.A."/>
            <person name="Sharon I."/>
            <person name="Castelle C.J."/>
            <person name="Probst A.J."/>
            <person name="Thomas B.C."/>
            <person name="Singh A."/>
            <person name="Wilkins M.J."/>
            <person name="Karaoz U."/>
            <person name="Brodie E.L."/>
            <person name="Williams K.H."/>
            <person name="Hubbard S.S."/>
            <person name="Banfield J.F."/>
        </authorList>
    </citation>
    <scope>NUCLEOTIDE SEQUENCE [LARGE SCALE GENOMIC DNA]</scope>
</reference>
<gene>
    <name evidence="1" type="ORF">A2619_04475</name>
</gene>
<dbReference type="EMBL" id="MEWG01000024">
    <property type="protein sequence ID" value="OGC77242.1"/>
    <property type="molecule type" value="Genomic_DNA"/>
</dbReference>